<organism evidence="1">
    <name type="scientific">viral metagenome</name>
    <dbReference type="NCBI Taxonomy" id="1070528"/>
    <lineage>
        <taxon>unclassified sequences</taxon>
        <taxon>metagenomes</taxon>
        <taxon>organismal metagenomes</taxon>
    </lineage>
</organism>
<protein>
    <submittedName>
        <fullName evidence="1">Uncharacterized protein</fullName>
    </submittedName>
</protein>
<proteinExistence type="predicted"/>
<dbReference type="EMBL" id="MN740015">
    <property type="protein sequence ID" value="QHT83945.1"/>
    <property type="molecule type" value="Genomic_DNA"/>
</dbReference>
<reference evidence="1" key="1">
    <citation type="journal article" date="2020" name="Nature">
        <title>Giant virus diversity and host interactions through global metagenomics.</title>
        <authorList>
            <person name="Schulz F."/>
            <person name="Roux S."/>
            <person name="Paez-Espino D."/>
            <person name="Jungbluth S."/>
            <person name="Walsh D.A."/>
            <person name="Denef V.J."/>
            <person name="McMahon K.D."/>
            <person name="Konstantinidis K.T."/>
            <person name="Eloe-Fadrosh E.A."/>
            <person name="Kyrpides N.C."/>
            <person name="Woyke T."/>
        </authorList>
    </citation>
    <scope>NUCLEOTIDE SEQUENCE</scope>
    <source>
        <strain evidence="1">GVMAG-M-3300023184-16</strain>
    </source>
</reference>
<name>A0A6C0HUV5_9ZZZZ</name>
<accession>A0A6C0HUV5</accession>
<evidence type="ECO:0000313" key="1">
    <source>
        <dbReference type="EMBL" id="QHT83945.1"/>
    </source>
</evidence>
<sequence>MTTKKYTITQYTRDQAKRLGVTVKHSQNPLKKLDVFDKNGDKIASCGATGYNDYPTFMKKMGKEIADKHRVQYKRRHEKDRHVVGSPGYYADQLLW</sequence>
<dbReference type="AlphaFoldDB" id="A0A6C0HUV5"/>